<feature type="compositionally biased region" description="Polar residues" evidence="1">
    <location>
        <begin position="70"/>
        <end position="85"/>
    </location>
</feature>
<feature type="compositionally biased region" description="Polar residues" evidence="1">
    <location>
        <begin position="53"/>
        <end position="63"/>
    </location>
</feature>
<feature type="compositionally biased region" description="Polar residues" evidence="1">
    <location>
        <begin position="298"/>
        <end position="307"/>
    </location>
</feature>
<sequence length="348" mass="36947">MFIKTAGCVPILAINGIDIDAGQLSAVLKLLYSLSTYKQQQKQKKKEEKKQTDSMPPSVNSKLPSPLRPATTTSESHLTPSSNTKLIAPTRIALPKAREKSSVSPGRSTPSALLPPAPSKLQPPSKNNGNNNGSALSSRSTSTSSSITYTSIPGAAGNVHQTPARLKPPSSQKPRQLQPPTKANQLVLPKTSFGKTSTFKPAPTQTVQNSEPSLNQTRMLKLKLFGGKDKEKKTPQSSPSLTKKLTTSSSSVLTTKTGSSVSHSKMTEPRTAKITIRKSGLSQPVQFRIKPPTIAAPTINTELCSQKRTSKSSEEDSAYAGFGSASPASSTQSSMSLQSNSSKLAYSN</sequence>
<evidence type="ECO:0000313" key="2">
    <source>
        <dbReference type="Proteomes" id="UP000095283"/>
    </source>
</evidence>
<dbReference type="Proteomes" id="UP000095283">
    <property type="component" value="Unplaced"/>
</dbReference>
<name>A0A1I7XST9_HETBA</name>
<organism evidence="2 3">
    <name type="scientific">Heterorhabditis bacteriophora</name>
    <name type="common">Entomopathogenic nematode worm</name>
    <dbReference type="NCBI Taxonomy" id="37862"/>
    <lineage>
        <taxon>Eukaryota</taxon>
        <taxon>Metazoa</taxon>
        <taxon>Ecdysozoa</taxon>
        <taxon>Nematoda</taxon>
        <taxon>Chromadorea</taxon>
        <taxon>Rhabditida</taxon>
        <taxon>Rhabditina</taxon>
        <taxon>Rhabditomorpha</taxon>
        <taxon>Strongyloidea</taxon>
        <taxon>Heterorhabditidae</taxon>
        <taxon>Heterorhabditis</taxon>
    </lineage>
</organism>
<evidence type="ECO:0000313" key="3">
    <source>
        <dbReference type="WBParaSite" id="Hba_20890"/>
    </source>
</evidence>
<feature type="region of interest" description="Disordered" evidence="1">
    <location>
        <begin position="293"/>
        <end position="348"/>
    </location>
</feature>
<feature type="compositionally biased region" description="Low complexity" evidence="1">
    <location>
        <begin position="324"/>
        <end position="342"/>
    </location>
</feature>
<protein>
    <submittedName>
        <fullName evidence="3">Calponin-homology (CH) domain-containing protein</fullName>
    </submittedName>
</protein>
<reference evidence="3" key="1">
    <citation type="submission" date="2016-11" db="UniProtKB">
        <authorList>
            <consortium name="WormBaseParasite"/>
        </authorList>
    </citation>
    <scope>IDENTIFICATION</scope>
</reference>
<proteinExistence type="predicted"/>
<accession>A0A1I7XST9</accession>
<keyword evidence="2" id="KW-1185">Reference proteome</keyword>
<feature type="compositionally biased region" description="Low complexity" evidence="1">
    <location>
        <begin position="119"/>
        <end position="151"/>
    </location>
</feature>
<evidence type="ECO:0000256" key="1">
    <source>
        <dbReference type="SAM" id="MobiDB-lite"/>
    </source>
</evidence>
<feature type="compositionally biased region" description="Polar residues" evidence="1">
    <location>
        <begin position="169"/>
        <end position="184"/>
    </location>
</feature>
<feature type="compositionally biased region" description="Low complexity" evidence="1">
    <location>
        <begin position="237"/>
        <end position="262"/>
    </location>
</feature>
<feature type="region of interest" description="Disordered" evidence="1">
    <location>
        <begin position="42"/>
        <end position="269"/>
    </location>
</feature>
<dbReference type="WBParaSite" id="Hba_20890">
    <property type="protein sequence ID" value="Hba_20890"/>
    <property type="gene ID" value="Hba_20890"/>
</dbReference>
<dbReference type="AlphaFoldDB" id="A0A1I7XST9"/>
<feature type="compositionally biased region" description="Polar residues" evidence="1">
    <location>
        <begin position="193"/>
        <end position="218"/>
    </location>
</feature>